<proteinExistence type="predicted"/>
<gene>
    <name evidence="5" type="ORF">GCM10009750_03370</name>
</gene>
<dbReference type="PROSITE" id="PS50043">
    <property type="entry name" value="HTH_LUXR_2"/>
    <property type="match status" value="1"/>
</dbReference>
<dbReference type="InterPro" id="IPR036388">
    <property type="entry name" value="WH-like_DNA-bd_sf"/>
</dbReference>
<evidence type="ECO:0000259" key="4">
    <source>
        <dbReference type="PROSITE" id="PS50043"/>
    </source>
</evidence>
<dbReference type="Gene3D" id="1.10.10.10">
    <property type="entry name" value="Winged helix-like DNA-binding domain superfamily/Winged helix DNA-binding domain"/>
    <property type="match status" value="1"/>
</dbReference>
<dbReference type="SMART" id="SM00421">
    <property type="entry name" value="HTH_LUXR"/>
    <property type="match status" value="1"/>
</dbReference>
<dbReference type="PRINTS" id="PR00038">
    <property type="entry name" value="HTHLUXR"/>
</dbReference>
<dbReference type="SUPFAM" id="SSF52540">
    <property type="entry name" value="P-loop containing nucleoside triphosphate hydrolases"/>
    <property type="match status" value="1"/>
</dbReference>
<evidence type="ECO:0000256" key="2">
    <source>
        <dbReference type="ARBA" id="ARBA00022840"/>
    </source>
</evidence>
<feature type="region of interest" description="Disordered" evidence="3">
    <location>
        <begin position="842"/>
        <end position="861"/>
    </location>
</feature>
<evidence type="ECO:0000313" key="6">
    <source>
        <dbReference type="Proteomes" id="UP001501746"/>
    </source>
</evidence>
<dbReference type="InterPro" id="IPR027417">
    <property type="entry name" value="P-loop_NTPase"/>
</dbReference>
<evidence type="ECO:0000256" key="1">
    <source>
        <dbReference type="ARBA" id="ARBA00022741"/>
    </source>
</evidence>
<evidence type="ECO:0000313" key="5">
    <source>
        <dbReference type="EMBL" id="GAA1824020.1"/>
    </source>
</evidence>
<accession>A0ABN2MG74</accession>
<keyword evidence="2" id="KW-0067">ATP-binding</keyword>
<comment type="caution">
    <text evidence="5">The sequence shown here is derived from an EMBL/GenBank/DDBJ whole genome shotgun (WGS) entry which is preliminary data.</text>
</comment>
<evidence type="ECO:0000256" key="3">
    <source>
        <dbReference type="SAM" id="MobiDB-lite"/>
    </source>
</evidence>
<dbReference type="EMBL" id="BAAANK010000001">
    <property type="protein sequence ID" value="GAA1824020.1"/>
    <property type="molecule type" value="Genomic_DNA"/>
</dbReference>
<dbReference type="PANTHER" id="PTHR16305">
    <property type="entry name" value="TESTICULAR SOLUBLE ADENYLYL CYCLASE"/>
    <property type="match status" value="1"/>
</dbReference>
<dbReference type="Pfam" id="PF00196">
    <property type="entry name" value="GerE"/>
    <property type="match status" value="1"/>
</dbReference>
<dbReference type="Proteomes" id="UP001501746">
    <property type="component" value="Unassembled WGS sequence"/>
</dbReference>
<sequence>MLSIDTSPSALLGRAGELERLAELVGGARNRRGAALVVRGEPGIGKTALLDEATRAAAGVRVVRADGFEAESAMPYAALQRLGTPFAALIRDLPGPQASALRIAAGLDAGPPPDRYLVGLGMLSLLAAAAEREPVVCVVDDAHLLDPESLEVLAFVARRLEAESVALLLGMRPEPRADVAAAGVPVLDLAGLDAPTAVALLNRSAADPVDPYLATRFAEETGGNPLALIDLALEFSAQQLTDHSLAVGPVPIGLRLESVYLRAVDALPTETRRWLDIAAAESTGDPTLIDGAARVLGVTVDAPGPAERAGLATVRDRVRFRHPLVRAAVYNAIPAGERRAVHAALGGVADAAGRHDLAVWHAAEATVGIDGEVADRLEAVADAAGGRGGTASRARLLARAAELSPAGPVRSGRLLAAAEAAASAGAAQLARELLDRLEGDALDPVSAGRVAQLRALIAIFVADRERILTGPSTMLRAAELFHGIVPALEQRALVWAFDLTLTVEWAIEGVTLPELGQRLAAGVDVAGGPLSIALRGLSAHILLPYEQAVPVMRDALDMLFELDEEALLEIGTFGVALSMALWDEQACVRLLERIAGAARSRGRLRDLDTVLWLLGLIELVRGDPAASGRYIDDVRELRHAIGYDAEQVVNGSYLAWAGAPVPQVEAIAEAVLGTGFAGAWTIAMMGLSVRAIADGHYRDAFERLRPMIERPFLQVTYQQMPEYIEAGVRSGRADDVRASHARLAEFAAHSGTPWIRGLAARGSALLAADEEAEALYVESIGHLAESTVIGELGRAHLLYGEWLRRMKRRREARQELRAALDIFERVAAPAFAARARRELEATGERVAPRQPGGAADDGLTPQEETVARLAAAGRTNAEIGAELFISANTVDYHLRKVFRKLGITSRRQLAEHTSEG</sequence>
<keyword evidence="1" id="KW-0547">Nucleotide-binding</keyword>
<reference evidence="5 6" key="1">
    <citation type="journal article" date="2019" name="Int. J. Syst. Evol. Microbiol.">
        <title>The Global Catalogue of Microorganisms (GCM) 10K type strain sequencing project: providing services to taxonomists for standard genome sequencing and annotation.</title>
        <authorList>
            <consortium name="The Broad Institute Genomics Platform"/>
            <consortium name="The Broad Institute Genome Sequencing Center for Infectious Disease"/>
            <person name="Wu L."/>
            <person name="Ma J."/>
        </authorList>
    </citation>
    <scope>NUCLEOTIDE SEQUENCE [LARGE SCALE GENOMIC DNA]</scope>
    <source>
        <strain evidence="5 6">JCM 14323</strain>
    </source>
</reference>
<organism evidence="5 6">
    <name type="scientific">Agromyces salentinus</name>
    <dbReference type="NCBI Taxonomy" id="269421"/>
    <lineage>
        <taxon>Bacteria</taxon>
        <taxon>Bacillati</taxon>
        <taxon>Actinomycetota</taxon>
        <taxon>Actinomycetes</taxon>
        <taxon>Micrococcales</taxon>
        <taxon>Microbacteriaceae</taxon>
        <taxon>Agromyces</taxon>
    </lineage>
</organism>
<dbReference type="Gene3D" id="3.40.50.300">
    <property type="entry name" value="P-loop containing nucleotide triphosphate hydrolases"/>
    <property type="match status" value="1"/>
</dbReference>
<name>A0ABN2MG74_9MICO</name>
<protein>
    <submittedName>
        <fullName evidence="5">LuxR family transcriptional regulator</fullName>
    </submittedName>
</protein>
<dbReference type="InterPro" id="IPR041664">
    <property type="entry name" value="AAA_16"/>
</dbReference>
<dbReference type="InterPro" id="IPR000792">
    <property type="entry name" value="Tscrpt_reg_LuxR_C"/>
</dbReference>
<dbReference type="CDD" id="cd06170">
    <property type="entry name" value="LuxR_C_like"/>
    <property type="match status" value="1"/>
</dbReference>
<feature type="domain" description="HTH luxR-type" evidence="4">
    <location>
        <begin position="852"/>
        <end position="916"/>
    </location>
</feature>
<dbReference type="SUPFAM" id="SSF46894">
    <property type="entry name" value="C-terminal effector domain of the bipartite response regulators"/>
    <property type="match status" value="1"/>
</dbReference>
<keyword evidence="6" id="KW-1185">Reference proteome</keyword>
<dbReference type="PANTHER" id="PTHR16305:SF35">
    <property type="entry name" value="TRANSCRIPTIONAL ACTIVATOR DOMAIN"/>
    <property type="match status" value="1"/>
</dbReference>
<dbReference type="Pfam" id="PF13191">
    <property type="entry name" value="AAA_16"/>
    <property type="match status" value="1"/>
</dbReference>
<dbReference type="InterPro" id="IPR016032">
    <property type="entry name" value="Sig_transdc_resp-reg_C-effctor"/>
</dbReference>